<dbReference type="Gene3D" id="1.10.10.10">
    <property type="entry name" value="Winged helix-like DNA-binding domain superfamily/Winged helix DNA-binding domain"/>
    <property type="match status" value="1"/>
</dbReference>
<proteinExistence type="predicted"/>
<dbReference type="InParanoid" id="A0A0Q3VK43"/>
<evidence type="ECO:0000313" key="3">
    <source>
        <dbReference type="Proteomes" id="UP000004995"/>
    </source>
</evidence>
<dbReference type="Gramene" id="KQL23535">
    <property type="protein sequence ID" value="KQL23535"/>
    <property type="gene ID" value="SETIT_032891mg"/>
</dbReference>
<keyword evidence="3" id="KW-1185">Reference proteome</keyword>
<reference evidence="3" key="1">
    <citation type="journal article" date="2012" name="Nat. Biotechnol.">
        <title>Reference genome sequence of the model plant Setaria.</title>
        <authorList>
            <person name="Bennetzen J.L."/>
            <person name="Schmutz J."/>
            <person name="Wang H."/>
            <person name="Percifield R."/>
            <person name="Hawkins J."/>
            <person name="Pontaroli A.C."/>
            <person name="Estep M."/>
            <person name="Feng L."/>
            <person name="Vaughn J.N."/>
            <person name="Grimwood J."/>
            <person name="Jenkins J."/>
            <person name="Barry K."/>
            <person name="Lindquist E."/>
            <person name="Hellsten U."/>
            <person name="Deshpande S."/>
            <person name="Wang X."/>
            <person name="Wu X."/>
            <person name="Mitros T."/>
            <person name="Triplett J."/>
            <person name="Yang X."/>
            <person name="Ye C.Y."/>
            <person name="Mauro-Herrera M."/>
            <person name="Wang L."/>
            <person name="Li P."/>
            <person name="Sharma M."/>
            <person name="Sharma R."/>
            <person name="Ronald P.C."/>
            <person name="Panaud O."/>
            <person name="Kellogg E.A."/>
            <person name="Brutnell T.P."/>
            <person name="Doust A.N."/>
            <person name="Tuskan G.A."/>
            <person name="Rokhsar D."/>
            <person name="Devos K.M."/>
        </authorList>
    </citation>
    <scope>NUCLEOTIDE SEQUENCE [LARGE SCALE GENOMIC DNA]</scope>
    <source>
        <strain evidence="3">cv. Yugu1</strain>
    </source>
</reference>
<sequence>QVRNGTGFSRAELLQASVELRHHALGYVKSKALQCAVRLGVADAIHRRGGAASLEDLLAEFSLD</sequence>
<reference evidence="2" key="2">
    <citation type="submission" date="2018-08" db="UniProtKB">
        <authorList>
            <consortium name="EnsemblPlants"/>
        </authorList>
    </citation>
    <scope>IDENTIFICATION</scope>
    <source>
        <strain evidence="2">Yugu1</strain>
    </source>
</reference>
<dbReference type="InterPro" id="IPR036390">
    <property type="entry name" value="WH_DNA-bd_sf"/>
</dbReference>
<dbReference type="InterPro" id="IPR036388">
    <property type="entry name" value="WH-like_DNA-bd_sf"/>
</dbReference>
<accession>A0A0Q3VK43</accession>
<name>A0A0Q3VK43_SETIT</name>
<dbReference type="Pfam" id="PF08100">
    <property type="entry name" value="Dimerisation"/>
    <property type="match status" value="1"/>
</dbReference>
<evidence type="ECO:0000259" key="1">
    <source>
        <dbReference type="Pfam" id="PF08100"/>
    </source>
</evidence>
<protein>
    <recommendedName>
        <fullName evidence="1">O-methyltransferase dimerisation domain-containing protein</fullName>
    </recommendedName>
</protein>
<dbReference type="InterPro" id="IPR012967">
    <property type="entry name" value="COMT_dimerisation"/>
</dbReference>
<dbReference type="SUPFAM" id="SSF46785">
    <property type="entry name" value="Winged helix' DNA-binding domain"/>
    <property type="match status" value="1"/>
</dbReference>
<dbReference type="EMBL" id="AGNK02000878">
    <property type="status" value="NOT_ANNOTATED_CDS"/>
    <property type="molecule type" value="Genomic_DNA"/>
</dbReference>
<dbReference type="GO" id="GO:0046983">
    <property type="term" value="F:protein dimerization activity"/>
    <property type="evidence" value="ECO:0007669"/>
    <property type="project" value="InterPro"/>
</dbReference>
<dbReference type="eggNOG" id="KOG3178">
    <property type="taxonomic scope" value="Eukaryota"/>
</dbReference>
<feature type="domain" description="O-methyltransferase dimerisation" evidence="1">
    <location>
        <begin position="22"/>
        <end position="61"/>
    </location>
</feature>
<dbReference type="EnsemblPlants" id="KQL23535">
    <property type="protein sequence ID" value="KQL23535"/>
    <property type="gene ID" value="SETIT_032891mg"/>
</dbReference>
<dbReference type="Proteomes" id="UP000004995">
    <property type="component" value="Unassembled WGS sequence"/>
</dbReference>
<evidence type="ECO:0000313" key="2">
    <source>
        <dbReference type="EnsemblPlants" id="KQL23535"/>
    </source>
</evidence>
<dbReference type="AlphaFoldDB" id="A0A0Q3VK43"/>
<organism evidence="2 3">
    <name type="scientific">Setaria italica</name>
    <name type="common">Foxtail millet</name>
    <name type="synonym">Panicum italicum</name>
    <dbReference type="NCBI Taxonomy" id="4555"/>
    <lineage>
        <taxon>Eukaryota</taxon>
        <taxon>Viridiplantae</taxon>
        <taxon>Streptophyta</taxon>
        <taxon>Embryophyta</taxon>
        <taxon>Tracheophyta</taxon>
        <taxon>Spermatophyta</taxon>
        <taxon>Magnoliopsida</taxon>
        <taxon>Liliopsida</taxon>
        <taxon>Poales</taxon>
        <taxon>Poaceae</taxon>
        <taxon>PACMAD clade</taxon>
        <taxon>Panicoideae</taxon>
        <taxon>Panicodae</taxon>
        <taxon>Paniceae</taxon>
        <taxon>Cenchrinae</taxon>
        <taxon>Setaria</taxon>
    </lineage>
</organism>